<dbReference type="GO" id="GO:0016887">
    <property type="term" value="F:ATP hydrolysis activity"/>
    <property type="evidence" value="ECO:0007669"/>
    <property type="project" value="InterPro"/>
</dbReference>
<dbReference type="GO" id="GO:0005886">
    <property type="term" value="C:plasma membrane"/>
    <property type="evidence" value="ECO:0007669"/>
    <property type="project" value="UniProtKB-SubCell"/>
</dbReference>
<evidence type="ECO:0000256" key="5">
    <source>
        <dbReference type="ARBA" id="ARBA00022840"/>
    </source>
</evidence>
<comment type="subcellular location">
    <subcellularLocation>
        <location evidence="1">Cell membrane</location>
        <topology evidence="1">Peripheral membrane protein</topology>
    </subcellularLocation>
</comment>
<dbReference type="STRING" id="211114.SAMN04489726_1251"/>
<dbReference type="CDD" id="cd03230">
    <property type="entry name" value="ABC_DR_subfamily_A"/>
    <property type="match status" value="1"/>
</dbReference>
<keyword evidence="6" id="KW-0046">Antibiotic resistance</keyword>
<protein>
    <submittedName>
        <fullName evidence="8">ABC-2 type transport system ATP-binding protein</fullName>
    </submittedName>
</protein>
<keyword evidence="4" id="KW-0547">Nucleotide-binding</keyword>
<proteinExistence type="inferred from homology"/>
<reference evidence="8 9" key="1">
    <citation type="submission" date="2016-10" db="EMBL/GenBank/DDBJ databases">
        <authorList>
            <person name="de Groot N.N."/>
        </authorList>
    </citation>
    <scope>NUCLEOTIDE SEQUENCE [LARGE SCALE GENOMIC DNA]</scope>
    <source>
        <strain evidence="8 9">DSM 44149</strain>
    </source>
</reference>
<evidence type="ECO:0000256" key="1">
    <source>
        <dbReference type="ARBA" id="ARBA00004202"/>
    </source>
</evidence>
<organism evidence="8 9">
    <name type="scientific">Allokutzneria albata</name>
    <name type="common">Kibdelosporangium albatum</name>
    <dbReference type="NCBI Taxonomy" id="211114"/>
    <lineage>
        <taxon>Bacteria</taxon>
        <taxon>Bacillati</taxon>
        <taxon>Actinomycetota</taxon>
        <taxon>Actinomycetes</taxon>
        <taxon>Pseudonocardiales</taxon>
        <taxon>Pseudonocardiaceae</taxon>
        <taxon>Allokutzneria</taxon>
    </lineage>
</organism>
<dbReference type="SMART" id="SM00382">
    <property type="entry name" value="AAA"/>
    <property type="match status" value="1"/>
</dbReference>
<accession>A0A1G9SL56</accession>
<sequence length="308" mass="33167">MTTPLAQARGLTKRFGALTAVDELDLDVGPGEVLGFLGPNGAGKTTTVRLLLGLARPTSGAATVLGCDAWSQAPLAHQDVGFLPAEFALHPRLTGWANLEHLRRLRATAAEAHRARARELAERLDADLNRPLRTLSSGNRRKIGIIAALAHSPRLAVLDEPISGLDPLVQKEFHAIVDELRSSGAGVLLSSHTLPEVERIADRVAIMRAGRLVACERTDVLLGKAVHRFDVTFADDAEAVSFLRRCPSLTAVSRVEHDGAVVRFAVEGAVTDVVTTLGAHRVLTLRTPETELEDVFLRYYGPATEVAR</sequence>
<dbReference type="Pfam" id="PF00005">
    <property type="entry name" value="ABC_tran"/>
    <property type="match status" value="1"/>
</dbReference>
<evidence type="ECO:0000256" key="3">
    <source>
        <dbReference type="ARBA" id="ARBA00022448"/>
    </source>
</evidence>
<feature type="domain" description="ABC transporter" evidence="7">
    <location>
        <begin position="6"/>
        <end position="234"/>
    </location>
</feature>
<evidence type="ECO:0000313" key="8">
    <source>
        <dbReference type="EMBL" id="SDM36243.1"/>
    </source>
</evidence>
<evidence type="ECO:0000256" key="2">
    <source>
        <dbReference type="ARBA" id="ARBA00005417"/>
    </source>
</evidence>
<dbReference type="GO" id="GO:0046677">
    <property type="term" value="P:response to antibiotic"/>
    <property type="evidence" value="ECO:0007669"/>
    <property type="project" value="UniProtKB-KW"/>
</dbReference>
<dbReference type="InterPro" id="IPR050763">
    <property type="entry name" value="ABC_transporter_ATP-binding"/>
</dbReference>
<dbReference type="InterPro" id="IPR027417">
    <property type="entry name" value="P-loop_NTPase"/>
</dbReference>
<name>A0A1G9SL56_ALLAB</name>
<evidence type="ECO:0000259" key="7">
    <source>
        <dbReference type="PROSITE" id="PS50893"/>
    </source>
</evidence>
<dbReference type="EMBL" id="LT629701">
    <property type="protein sequence ID" value="SDM36243.1"/>
    <property type="molecule type" value="Genomic_DNA"/>
</dbReference>
<evidence type="ECO:0000313" key="9">
    <source>
        <dbReference type="Proteomes" id="UP000183376"/>
    </source>
</evidence>
<dbReference type="eggNOG" id="COG1131">
    <property type="taxonomic scope" value="Bacteria"/>
</dbReference>
<dbReference type="AlphaFoldDB" id="A0A1G9SL56"/>
<dbReference type="PROSITE" id="PS50893">
    <property type="entry name" value="ABC_TRANSPORTER_2"/>
    <property type="match status" value="1"/>
</dbReference>
<evidence type="ECO:0000256" key="4">
    <source>
        <dbReference type="ARBA" id="ARBA00022741"/>
    </source>
</evidence>
<dbReference type="InterPro" id="IPR003439">
    <property type="entry name" value="ABC_transporter-like_ATP-bd"/>
</dbReference>
<dbReference type="InterPro" id="IPR003593">
    <property type="entry name" value="AAA+_ATPase"/>
</dbReference>
<dbReference type="PANTHER" id="PTHR42711">
    <property type="entry name" value="ABC TRANSPORTER ATP-BINDING PROTEIN"/>
    <property type="match status" value="1"/>
</dbReference>
<dbReference type="PANTHER" id="PTHR42711:SF5">
    <property type="entry name" value="ABC TRANSPORTER ATP-BINDING PROTEIN NATA"/>
    <property type="match status" value="1"/>
</dbReference>
<keyword evidence="9" id="KW-1185">Reference proteome</keyword>
<dbReference type="Proteomes" id="UP000183376">
    <property type="component" value="Chromosome I"/>
</dbReference>
<keyword evidence="5 8" id="KW-0067">ATP-binding</keyword>
<comment type="similarity">
    <text evidence="2">Belongs to the ABC transporter superfamily.</text>
</comment>
<dbReference type="InterPro" id="IPR017871">
    <property type="entry name" value="ABC_transporter-like_CS"/>
</dbReference>
<dbReference type="GO" id="GO:0005524">
    <property type="term" value="F:ATP binding"/>
    <property type="evidence" value="ECO:0007669"/>
    <property type="project" value="UniProtKB-KW"/>
</dbReference>
<dbReference type="RefSeq" id="WP_030433239.1">
    <property type="nucleotide sequence ID" value="NZ_JOEF01000038.1"/>
</dbReference>
<evidence type="ECO:0000256" key="6">
    <source>
        <dbReference type="ARBA" id="ARBA00023251"/>
    </source>
</evidence>
<dbReference type="SUPFAM" id="SSF52540">
    <property type="entry name" value="P-loop containing nucleoside triphosphate hydrolases"/>
    <property type="match status" value="1"/>
</dbReference>
<dbReference type="Gene3D" id="3.40.50.300">
    <property type="entry name" value="P-loop containing nucleotide triphosphate hydrolases"/>
    <property type="match status" value="1"/>
</dbReference>
<keyword evidence="3" id="KW-0813">Transport</keyword>
<dbReference type="PROSITE" id="PS00211">
    <property type="entry name" value="ABC_TRANSPORTER_1"/>
    <property type="match status" value="1"/>
</dbReference>
<gene>
    <name evidence="8" type="ORF">SAMN04489726_1251</name>
</gene>